<accession>A0ABP9JX63</accession>
<name>A0ABP9JX63_9ACTN</name>
<evidence type="ECO:0000313" key="2">
    <source>
        <dbReference type="EMBL" id="GAA5045008.1"/>
    </source>
</evidence>
<organism evidence="2 3">
    <name type="scientific">Streptomyces similanensis</name>
    <dbReference type="NCBI Taxonomy" id="1274988"/>
    <lineage>
        <taxon>Bacteria</taxon>
        <taxon>Bacillati</taxon>
        <taxon>Actinomycetota</taxon>
        <taxon>Actinomycetes</taxon>
        <taxon>Kitasatosporales</taxon>
        <taxon>Streptomycetaceae</taxon>
        <taxon>Streptomyces</taxon>
    </lineage>
</organism>
<dbReference type="Gene3D" id="2.180.10.10">
    <property type="entry name" value="RHS repeat-associated core"/>
    <property type="match status" value="1"/>
</dbReference>
<comment type="caution">
    <text evidence="2">The sequence shown here is derived from an EMBL/GenBank/DDBJ whole genome shotgun (WGS) entry which is preliminary data.</text>
</comment>
<protein>
    <submittedName>
        <fullName evidence="2">Uncharacterized protein</fullName>
    </submittedName>
</protein>
<evidence type="ECO:0000256" key="1">
    <source>
        <dbReference type="SAM" id="MobiDB-lite"/>
    </source>
</evidence>
<gene>
    <name evidence="2" type="ORF">GCM10023336_08100</name>
</gene>
<feature type="compositionally biased region" description="Polar residues" evidence="1">
    <location>
        <begin position="98"/>
        <end position="110"/>
    </location>
</feature>
<feature type="region of interest" description="Disordered" evidence="1">
    <location>
        <begin position="79"/>
        <end position="142"/>
    </location>
</feature>
<evidence type="ECO:0000313" key="3">
    <source>
        <dbReference type="Proteomes" id="UP001500124"/>
    </source>
</evidence>
<reference evidence="3" key="1">
    <citation type="journal article" date="2019" name="Int. J. Syst. Evol. Microbiol.">
        <title>The Global Catalogue of Microorganisms (GCM) 10K type strain sequencing project: providing services to taxonomists for standard genome sequencing and annotation.</title>
        <authorList>
            <consortium name="The Broad Institute Genomics Platform"/>
            <consortium name="The Broad Institute Genome Sequencing Center for Infectious Disease"/>
            <person name="Wu L."/>
            <person name="Ma J."/>
        </authorList>
    </citation>
    <scope>NUCLEOTIDE SEQUENCE [LARGE SCALE GENOMIC DNA]</scope>
    <source>
        <strain evidence="3">JCM 18410</strain>
    </source>
</reference>
<dbReference type="EMBL" id="BAABKC010000011">
    <property type="protein sequence ID" value="GAA5045008.1"/>
    <property type="molecule type" value="Genomic_DNA"/>
</dbReference>
<sequence>MIWSGYNYVAPNDQATGTTSLNSTAQTPTFRLFDPCGNQPATRPGDKGFVGGTQDQTTNLTHLGARDYDPTLGRFISKVEDIRGGGGGYHHVPDHPSDSTSGTGHRSGNGSPVPRNRAEPVWSEWACAVPLPRTPARSPRNG</sequence>
<keyword evidence="3" id="KW-1185">Reference proteome</keyword>
<dbReference type="Proteomes" id="UP001500124">
    <property type="component" value="Unassembled WGS sequence"/>
</dbReference>
<proteinExistence type="predicted"/>